<feature type="domain" description="N-acetyltransferase" evidence="1">
    <location>
        <begin position="205"/>
        <end position="348"/>
    </location>
</feature>
<dbReference type="PANTHER" id="PTHR43072">
    <property type="entry name" value="N-ACETYLTRANSFERASE"/>
    <property type="match status" value="1"/>
</dbReference>
<dbReference type="InterPro" id="IPR000182">
    <property type="entry name" value="GNAT_dom"/>
</dbReference>
<reference evidence="2 3" key="1">
    <citation type="journal article" date="2019" name="Int. J. Syst. Evol. Microbiol.">
        <title>The Global Catalogue of Microorganisms (GCM) 10K type strain sequencing project: providing services to taxonomists for standard genome sequencing and annotation.</title>
        <authorList>
            <consortium name="The Broad Institute Genomics Platform"/>
            <consortium name="The Broad Institute Genome Sequencing Center for Infectious Disease"/>
            <person name="Wu L."/>
            <person name="Ma J."/>
        </authorList>
    </citation>
    <scope>NUCLEOTIDE SEQUENCE [LARGE SCALE GENOMIC DNA]</scope>
    <source>
        <strain evidence="2 3">JCM 12393</strain>
    </source>
</reference>
<dbReference type="PROSITE" id="PS51186">
    <property type="entry name" value="GNAT"/>
    <property type="match status" value="1"/>
</dbReference>
<gene>
    <name evidence="2" type="ORF">GCM10009639_64690</name>
</gene>
<protein>
    <submittedName>
        <fullName evidence="2">GNAT family N-acetyltransferase</fullName>
    </submittedName>
</protein>
<organism evidence="2 3">
    <name type="scientific">Kitasatospora putterlickiae</name>
    <dbReference type="NCBI Taxonomy" id="221725"/>
    <lineage>
        <taxon>Bacteria</taxon>
        <taxon>Bacillati</taxon>
        <taxon>Actinomycetota</taxon>
        <taxon>Actinomycetes</taxon>
        <taxon>Kitasatosporales</taxon>
        <taxon>Streptomycetaceae</taxon>
        <taxon>Kitasatospora</taxon>
    </lineage>
</organism>
<name>A0ABN1YIG1_9ACTN</name>
<dbReference type="PANTHER" id="PTHR43072:SF60">
    <property type="entry name" value="L-2,4-DIAMINOBUTYRIC ACID ACETYLTRANSFERASE"/>
    <property type="match status" value="1"/>
</dbReference>
<evidence type="ECO:0000259" key="1">
    <source>
        <dbReference type="PROSITE" id="PS51186"/>
    </source>
</evidence>
<dbReference type="InterPro" id="IPR056935">
    <property type="entry name" value="Rv0428c-like_C"/>
</dbReference>
<dbReference type="SUPFAM" id="SSF55729">
    <property type="entry name" value="Acyl-CoA N-acyltransferases (Nat)"/>
    <property type="match status" value="1"/>
</dbReference>
<evidence type="ECO:0000313" key="3">
    <source>
        <dbReference type="Proteomes" id="UP001499863"/>
    </source>
</evidence>
<dbReference type="Pfam" id="PF24553">
    <property type="entry name" value="Rv0428c_C"/>
    <property type="match status" value="1"/>
</dbReference>
<accession>A0ABN1YIG1</accession>
<dbReference type="RefSeq" id="WP_344344209.1">
    <property type="nucleotide sequence ID" value="NZ_BAAAKJ010000434.1"/>
</dbReference>
<dbReference type="EMBL" id="BAAAKJ010000434">
    <property type="protein sequence ID" value="GAA1412430.1"/>
    <property type="molecule type" value="Genomic_DNA"/>
</dbReference>
<comment type="caution">
    <text evidence="2">The sequence shown here is derived from an EMBL/GenBank/DDBJ whole genome shotgun (WGS) entry which is preliminary data.</text>
</comment>
<dbReference type="Proteomes" id="UP001499863">
    <property type="component" value="Unassembled WGS sequence"/>
</dbReference>
<dbReference type="Gene3D" id="3.40.630.30">
    <property type="match status" value="1"/>
</dbReference>
<proteinExistence type="predicted"/>
<evidence type="ECO:0000313" key="2">
    <source>
        <dbReference type="EMBL" id="GAA1412430.1"/>
    </source>
</evidence>
<keyword evidence="3" id="KW-1185">Reference proteome</keyword>
<dbReference type="InterPro" id="IPR016181">
    <property type="entry name" value="Acyl_CoA_acyltransferase"/>
</dbReference>
<sequence length="348" mass="37126">MAAEGPVQDRPEVRIDRSDVGRRVSVRRLSGFADDHRPVFRDVIGVLTSWDDGGLTVEPKAGGPVSFDERLLVAGKPVPLFPARRAPLPRTGPAELQRIAARGWPAVEREPLGEWTLRASAGFTRRANSVQALGDPGMPLDRALTTAREWYAARGLPAWVEVTTPGTPEALRAELDRLGAAYAPTLVRVAGLAPLSRLGDRAGRDRVRLARTASSDWMSLYRRVSGDPAVEEAARAVVHGGPSVWFATVHDGYGCQAEGDGTPPVLAIGRCVVDGPWACFSAVEVAPWARRRGLATAVMAVLAARAAEEGATGAYLQVEADNAGAIALYDGLGFTTSHTYHYALLPQG</sequence>